<protein>
    <recommendedName>
        <fullName evidence="5">Methyltransferase</fullName>
    </recommendedName>
</protein>
<evidence type="ECO:0008006" key="5">
    <source>
        <dbReference type="Google" id="ProtNLM"/>
    </source>
</evidence>
<dbReference type="Gene3D" id="3.40.50.720">
    <property type="entry name" value="NAD(P)-binding Rossmann-like Domain"/>
    <property type="match status" value="1"/>
</dbReference>
<dbReference type="SUPFAM" id="SSF53335">
    <property type="entry name" value="S-adenosyl-L-methionine-dependent methyltransferases"/>
    <property type="match status" value="1"/>
</dbReference>
<proteinExistence type="predicted"/>
<dbReference type="Pfam" id="PF08484">
    <property type="entry name" value="Methyltransf_14"/>
    <property type="match status" value="1"/>
</dbReference>
<evidence type="ECO:0000313" key="4">
    <source>
        <dbReference type="Proteomes" id="UP000265443"/>
    </source>
</evidence>
<name>A0ABX9MP16_9DEIN</name>
<dbReference type="InterPro" id="IPR013691">
    <property type="entry name" value="MeTrfase_14"/>
</dbReference>
<dbReference type="EMBL" id="QWKY01000019">
    <property type="protein sequence ID" value="RIH78844.1"/>
    <property type="molecule type" value="Genomic_DNA"/>
</dbReference>
<dbReference type="Pfam" id="PF13489">
    <property type="entry name" value="Methyltransf_23"/>
    <property type="match status" value="1"/>
</dbReference>
<dbReference type="Gene3D" id="6.10.250.3100">
    <property type="match status" value="1"/>
</dbReference>
<feature type="domain" description="C-methyltransferase" evidence="2">
    <location>
        <begin position="237"/>
        <end position="387"/>
    </location>
</feature>
<dbReference type="RefSeq" id="WP_119340569.1">
    <property type="nucleotide sequence ID" value="NZ_QWKY01000019.1"/>
</dbReference>
<dbReference type="Proteomes" id="UP000265443">
    <property type="component" value="Unassembled WGS sequence"/>
</dbReference>
<sequence length="404" mass="45421">MKKVKTCRSCGSGELVPFLSLGRLPLSSTLGADQLASPEERRSLEVGFCKRCSLVQLMGDAAEDSPAPAQPEQEGLLERLMHDYRLGSHHLVLALEGSSQQLMRQLMQAGVRVVYLEPHPERSKAASSKGILTRHERFDRHYAHLLREEGLQADVVLVNQMLTYSSDLNGLLESLAEVLKDTGSVVMELPYVRALLEARQFEHFTHQQQHYFSVGALHELVRRHGLWLQRVEPLSEGYLRYYLGKSRQVESSVGWYLEEEQKLGLTDAAYYLEFASRIAAVREALMALLTELRARGRRVAAYGANLQGTVLLNYVGLGREVIDFVVDSDASKQGRYMAGVHVPIYGDHKLLEEQPDYLLLLSHQPSGMARQYPEYLKRGGKFIVALPYPDILNTPLGHKIQIGT</sequence>
<dbReference type="Gene3D" id="3.40.50.150">
    <property type="entry name" value="Vaccinia Virus protein VP39"/>
    <property type="match status" value="1"/>
</dbReference>
<comment type="caution">
    <text evidence="3">The sequence shown here is derived from an EMBL/GenBank/DDBJ whole genome shotgun (WGS) entry which is preliminary data.</text>
</comment>
<accession>A0ABX9MP16</accession>
<gene>
    <name evidence="3" type="ORF">Mhypo_01386</name>
</gene>
<evidence type="ECO:0000313" key="3">
    <source>
        <dbReference type="EMBL" id="RIH78844.1"/>
    </source>
</evidence>
<evidence type="ECO:0000259" key="1">
    <source>
        <dbReference type="Pfam" id="PF08421"/>
    </source>
</evidence>
<dbReference type="Gene3D" id="6.20.50.110">
    <property type="entry name" value="Methyltransferase, zinc-binding domain"/>
    <property type="match status" value="1"/>
</dbReference>
<dbReference type="InterPro" id="IPR013630">
    <property type="entry name" value="Methyltransf_Zn-bd_dom_put"/>
</dbReference>
<keyword evidence="4" id="KW-1185">Reference proteome</keyword>
<reference evidence="3 4" key="1">
    <citation type="submission" date="2018-08" db="EMBL/GenBank/DDBJ databases">
        <title>Meiothermus hypogaeus DSM 23238 genome sequencing project.</title>
        <authorList>
            <person name="Da Costa M.S."/>
            <person name="Albuquerque L."/>
            <person name="Raposo P."/>
            <person name="Froufe H.J.C."/>
            <person name="Barroso C.S."/>
            <person name="Egas C."/>
        </authorList>
    </citation>
    <scope>NUCLEOTIDE SEQUENCE [LARGE SCALE GENOMIC DNA]</scope>
    <source>
        <strain evidence="3 4">DSM 23238</strain>
    </source>
</reference>
<feature type="domain" description="Methyltransferase putative zinc binding" evidence="1">
    <location>
        <begin position="7"/>
        <end position="58"/>
    </location>
</feature>
<dbReference type="InterPro" id="IPR029063">
    <property type="entry name" value="SAM-dependent_MTases_sf"/>
</dbReference>
<organism evidence="3 4">
    <name type="scientific">Meiothermus hypogaeus</name>
    <dbReference type="NCBI Taxonomy" id="884155"/>
    <lineage>
        <taxon>Bacteria</taxon>
        <taxon>Thermotogati</taxon>
        <taxon>Deinococcota</taxon>
        <taxon>Deinococci</taxon>
        <taxon>Thermales</taxon>
        <taxon>Thermaceae</taxon>
        <taxon>Meiothermus</taxon>
    </lineage>
</organism>
<dbReference type="InterPro" id="IPR038576">
    <property type="entry name" value="Methyltransf_Zn-bd_dom_put_sf"/>
</dbReference>
<evidence type="ECO:0000259" key="2">
    <source>
        <dbReference type="Pfam" id="PF08484"/>
    </source>
</evidence>
<dbReference type="Pfam" id="PF08421">
    <property type="entry name" value="Methyltransf_13"/>
    <property type="match status" value="1"/>
</dbReference>